<dbReference type="Proteomes" id="UP001183410">
    <property type="component" value="Unassembled WGS sequence"/>
</dbReference>
<evidence type="ECO:0000313" key="2">
    <source>
        <dbReference type="EMBL" id="MDT0270149.1"/>
    </source>
</evidence>
<sequence length="285" mass="29195">METTGAGGPAQLAMSERPVDPRVPSQPGGTGGASGAGGGNGAGGPGGPGGEGGPGGPEEHIFGGGPPARLYLPNDWLNFLVDGDDQVAARRRYEQLMTQIFPNMPLDGHREIVDGLMLWREQLWTGGFLAHGVITVPARDGDRAAFWQILVAVMKLPATTAELDTSALMERMVGGSGMDYLTHVEKYQTDMGLGLGLIGRPPLTVPGGEVVRDSDGDPRRCGMAAALSYAPGAEFGIMAAGVSLVPEQDRQLATMVALIAGKSTLVTGDEGGGQENAAAPVPAAG</sequence>
<dbReference type="EMBL" id="JAVREO010000023">
    <property type="protein sequence ID" value="MDT0270149.1"/>
    <property type="molecule type" value="Genomic_DNA"/>
</dbReference>
<proteinExistence type="predicted"/>
<comment type="caution">
    <text evidence="2">The sequence shown here is derived from an EMBL/GenBank/DDBJ whole genome shotgun (WGS) entry which is preliminary data.</text>
</comment>
<feature type="region of interest" description="Disordered" evidence="1">
    <location>
        <begin position="1"/>
        <end position="65"/>
    </location>
</feature>
<name>A0ABU2JYV7_9ACTN</name>
<feature type="compositionally biased region" description="Gly residues" evidence="1">
    <location>
        <begin position="28"/>
        <end position="65"/>
    </location>
</feature>
<evidence type="ECO:0000256" key="1">
    <source>
        <dbReference type="SAM" id="MobiDB-lite"/>
    </source>
</evidence>
<accession>A0ABU2JYV7</accession>
<dbReference type="RefSeq" id="WP_311670223.1">
    <property type="nucleotide sequence ID" value="NZ_JAVREO010000023.1"/>
</dbReference>
<reference evidence="3" key="1">
    <citation type="submission" date="2023-07" db="EMBL/GenBank/DDBJ databases">
        <title>30 novel species of actinomycetes from the DSMZ collection.</title>
        <authorList>
            <person name="Nouioui I."/>
        </authorList>
    </citation>
    <scope>NUCLEOTIDE SEQUENCE [LARGE SCALE GENOMIC DNA]</scope>
    <source>
        <strain evidence="3">DSM 44915</strain>
    </source>
</reference>
<protein>
    <submittedName>
        <fullName evidence="2">Uncharacterized protein</fullName>
    </submittedName>
</protein>
<organism evidence="2 3">
    <name type="scientific">Streptomyces chisholmiae</name>
    <dbReference type="NCBI Taxonomy" id="3075540"/>
    <lineage>
        <taxon>Bacteria</taxon>
        <taxon>Bacillati</taxon>
        <taxon>Actinomycetota</taxon>
        <taxon>Actinomycetes</taxon>
        <taxon>Kitasatosporales</taxon>
        <taxon>Streptomycetaceae</taxon>
        <taxon>Streptomyces</taxon>
    </lineage>
</organism>
<gene>
    <name evidence="2" type="ORF">RM844_28145</name>
</gene>
<keyword evidence="3" id="KW-1185">Reference proteome</keyword>
<evidence type="ECO:0000313" key="3">
    <source>
        <dbReference type="Proteomes" id="UP001183410"/>
    </source>
</evidence>